<keyword evidence="1" id="KW-0472">Membrane</keyword>
<evidence type="ECO:0000313" key="5">
    <source>
        <dbReference type="Proteomes" id="UP000629870"/>
    </source>
</evidence>
<name>A0A5C4Y9Y7_9DEIO</name>
<dbReference type="AlphaFoldDB" id="A0A5C4Y9Y7"/>
<dbReference type="Proteomes" id="UP000629870">
    <property type="component" value="Unassembled WGS sequence"/>
</dbReference>
<evidence type="ECO:0000313" key="3">
    <source>
        <dbReference type="EMBL" id="TNM72388.1"/>
    </source>
</evidence>
<organism evidence="3 4">
    <name type="scientific">Deinococcus radiopugnans ATCC 19172</name>
    <dbReference type="NCBI Taxonomy" id="585398"/>
    <lineage>
        <taxon>Bacteria</taxon>
        <taxon>Thermotogati</taxon>
        <taxon>Deinococcota</taxon>
        <taxon>Deinococci</taxon>
        <taxon>Deinococcales</taxon>
        <taxon>Deinococcaceae</taxon>
        <taxon>Deinococcus</taxon>
    </lineage>
</organism>
<feature type="transmembrane region" description="Helical" evidence="1">
    <location>
        <begin position="73"/>
        <end position="102"/>
    </location>
</feature>
<comment type="caution">
    <text evidence="3">The sequence shown here is derived from an EMBL/GenBank/DDBJ whole genome shotgun (WGS) entry which is preliminary data.</text>
</comment>
<feature type="transmembrane region" description="Helical" evidence="1">
    <location>
        <begin position="313"/>
        <end position="333"/>
    </location>
</feature>
<dbReference type="NCBIfam" id="NF010613">
    <property type="entry name" value="PRK14013.1-3"/>
    <property type="match status" value="1"/>
</dbReference>
<evidence type="ECO:0000313" key="4">
    <source>
        <dbReference type="Proteomes" id="UP000313988"/>
    </source>
</evidence>
<proteinExistence type="predicted"/>
<dbReference type="NCBIfam" id="NF010620">
    <property type="entry name" value="PRK14013.2-6"/>
    <property type="match status" value="1"/>
</dbReference>
<evidence type="ECO:0000256" key="1">
    <source>
        <dbReference type="SAM" id="Phobius"/>
    </source>
</evidence>
<dbReference type="EMBL" id="JACHEW010000004">
    <property type="protein sequence ID" value="MBB6015918.1"/>
    <property type="molecule type" value="Genomic_DNA"/>
</dbReference>
<dbReference type="InterPro" id="IPR007427">
    <property type="entry name" value="DUF475"/>
</dbReference>
<protein>
    <submittedName>
        <fullName evidence="3">DUF475 domain-containing protein</fullName>
    </submittedName>
</protein>
<feature type="transmembrane region" description="Helical" evidence="1">
    <location>
        <begin position="289"/>
        <end position="307"/>
    </location>
</feature>
<reference evidence="3 4" key="1">
    <citation type="submission" date="2019-06" db="EMBL/GenBank/DDBJ databases">
        <title>Genome sequence of Deinococcus radiopugnans ATCC 19172.</title>
        <authorList>
            <person name="Maclea K.S."/>
            <person name="Maynard C.R."/>
        </authorList>
    </citation>
    <scope>NUCLEOTIDE SEQUENCE [LARGE SCALE GENOMIC DNA]</scope>
    <source>
        <strain evidence="3 4">ATCC 19172</strain>
    </source>
</reference>
<feature type="transmembrane region" description="Helical" evidence="1">
    <location>
        <begin position="227"/>
        <end position="251"/>
    </location>
</feature>
<evidence type="ECO:0000313" key="2">
    <source>
        <dbReference type="EMBL" id="MBB6015918.1"/>
    </source>
</evidence>
<keyword evidence="1" id="KW-1133">Transmembrane helix</keyword>
<feature type="transmembrane region" description="Helical" evidence="1">
    <location>
        <begin position="257"/>
        <end position="277"/>
    </location>
</feature>
<dbReference type="PANTHER" id="PTHR30238:SF4">
    <property type="entry name" value="SLL1022 PROTEIN"/>
    <property type="match status" value="1"/>
</dbReference>
<gene>
    <name evidence="3" type="ORF">FHR04_03580</name>
    <name evidence="2" type="ORF">HNQ04_001150</name>
</gene>
<keyword evidence="5" id="KW-1185">Reference proteome</keyword>
<feature type="transmembrane region" description="Helical" evidence="1">
    <location>
        <begin position="122"/>
        <end position="143"/>
    </location>
</feature>
<reference evidence="2 5" key="2">
    <citation type="submission" date="2020-08" db="EMBL/GenBank/DDBJ databases">
        <title>Genomic Encyclopedia of Type Strains, Phase IV (KMG-IV): sequencing the most valuable type-strain genomes for metagenomic binning, comparative biology and taxonomic classification.</title>
        <authorList>
            <person name="Goeker M."/>
        </authorList>
    </citation>
    <scope>NUCLEOTIDE SEQUENCE [LARGE SCALE GENOMIC DNA]</scope>
    <source>
        <strain evidence="2 5">DSM 12027</strain>
    </source>
</reference>
<feature type="transmembrane region" description="Helical" evidence="1">
    <location>
        <begin position="7"/>
        <end position="25"/>
    </location>
</feature>
<dbReference type="OrthoDB" id="9806211at2"/>
<dbReference type="Proteomes" id="UP000313988">
    <property type="component" value="Unassembled WGS sequence"/>
</dbReference>
<dbReference type="EMBL" id="VDMO01000003">
    <property type="protein sequence ID" value="TNM72388.1"/>
    <property type="molecule type" value="Genomic_DNA"/>
</dbReference>
<dbReference type="PANTHER" id="PTHR30238">
    <property type="entry name" value="MEMBRANE BOUND PREDICTED REDOX MODULATOR"/>
    <property type="match status" value="1"/>
</dbReference>
<keyword evidence="1" id="KW-0812">Transmembrane</keyword>
<sequence length="351" mass="37466">MIQREFGFAFGVSIIALILTFWYGFNTGGVAVALNFLVIAVVLGVMEVSLSFDNAVVNASVLKNMTEKWQRRFLIWGILIAVVGMRLVFPIAIVAITAGLGFGEVANLALNDSTRYGEYLEQAEVVISAFGGTFLLMVALNYLMDPEKDEHWLAGFERRLAGLGKLDTIQALIAGVVLLVITHFMVAPAEQLAAVSAGLVGLLVYLGMNAIGGLFDPNDMAAKAGAAGLTAFLYLEVLDASFSLDGVIGAFAVTKEIVIISAGLAIGAVFVRSLTLYLVHQGTLAQYRYLEHGAHYGILALAIIMLASTNRNVHIPELVTGLIGVAFIGASIWSSVRANKRELAEGKSQPN</sequence>
<feature type="transmembrane region" description="Helical" evidence="1">
    <location>
        <begin position="31"/>
        <end position="52"/>
    </location>
</feature>
<dbReference type="RefSeq" id="WP_081995184.1">
    <property type="nucleotide sequence ID" value="NZ_JACHEW010000004.1"/>
</dbReference>
<dbReference type="Pfam" id="PF04332">
    <property type="entry name" value="DUF475"/>
    <property type="match status" value="1"/>
</dbReference>
<feature type="transmembrane region" description="Helical" evidence="1">
    <location>
        <begin position="164"/>
        <end position="186"/>
    </location>
</feature>
<accession>A0A5C4Y9Y7</accession>
<feature type="transmembrane region" description="Helical" evidence="1">
    <location>
        <begin position="192"/>
        <end position="215"/>
    </location>
</feature>